<dbReference type="RefSeq" id="WP_182457133.1">
    <property type="nucleotide sequence ID" value="NZ_CP059732.1"/>
</dbReference>
<proteinExistence type="predicted"/>
<dbReference type="CDD" id="cd09084">
    <property type="entry name" value="EEP-2"/>
    <property type="match status" value="1"/>
</dbReference>
<dbReference type="AlphaFoldDB" id="A0A7G5GMK6"/>
<keyword evidence="3" id="KW-0269">Exonuclease</keyword>
<feature type="domain" description="Endonuclease/exonuclease/phosphatase" evidence="2">
    <location>
        <begin position="114"/>
        <end position="362"/>
    </location>
</feature>
<evidence type="ECO:0000313" key="4">
    <source>
        <dbReference type="Proteomes" id="UP000515369"/>
    </source>
</evidence>
<dbReference type="EMBL" id="CP059732">
    <property type="protein sequence ID" value="QMW00098.1"/>
    <property type="molecule type" value="Genomic_DNA"/>
</dbReference>
<keyword evidence="1" id="KW-1133">Transmembrane helix</keyword>
<dbReference type="InterPro" id="IPR005135">
    <property type="entry name" value="Endo/exonuclease/phosphatase"/>
</dbReference>
<keyword evidence="3" id="KW-0540">Nuclease</keyword>
<evidence type="ECO:0000259" key="2">
    <source>
        <dbReference type="Pfam" id="PF03372"/>
    </source>
</evidence>
<accession>A0A7G5GMK6</accession>
<dbReference type="GO" id="GO:0004527">
    <property type="term" value="F:exonuclease activity"/>
    <property type="evidence" value="ECO:0007669"/>
    <property type="project" value="UniProtKB-KW"/>
</dbReference>
<feature type="transmembrane region" description="Helical" evidence="1">
    <location>
        <begin position="76"/>
        <end position="97"/>
    </location>
</feature>
<sequence>MAIRMQVGKLIAFFFRSLLWSLNLLLALYTCLAYWLLYSLQTEHWLAGMLMISIPVAWFLNFITVFLWLPTRPWRSWLSGITLLIGILLFGSRTFVWHQPAESANQGTTLKVFSYNVQSFGEMEYIGLPQSSPRIRRTLNYIVRYDAPIKCFQEFYSSTNLPDYDIVGRFQKAGYSYSAFLYPELAHVANGDIGVAIFSIYPIIESGRELFEMHNGVVWADVKVGNDTIRIINVHLHSMGIRVGKVLRQKQIKGVQHETRGVLSALRTGFIDRNEEVRKVEEYIKNSPYPVIVTGDYNDTPYSVVYERLHRILPNAFEEAGRGFGFSYNRLPGFIRIDNQFHDPKLPVLNFETINYIKYSDHYPIVGTYLVK</sequence>
<reference evidence="3 4" key="1">
    <citation type="submission" date="2020-07" db="EMBL/GenBank/DDBJ databases">
        <title>Spirosoma foliorum sp. nov., isolated from the leaves on the Nejang mountain Korea, Republic of.</title>
        <authorList>
            <person name="Ho H."/>
            <person name="Lee Y.-J."/>
            <person name="Nurcahyanto D.-A."/>
            <person name="Kim S.-G."/>
        </authorList>
    </citation>
    <scope>NUCLEOTIDE SEQUENCE [LARGE SCALE GENOMIC DNA]</scope>
    <source>
        <strain evidence="3 4">PL0136</strain>
    </source>
</reference>
<evidence type="ECO:0000256" key="1">
    <source>
        <dbReference type="SAM" id="Phobius"/>
    </source>
</evidence>
<keyword evidence="1" id="KW-0472">Membrane</keyword>
<dbReference type="SUPFAM" id="SSF56219">
    <property type="entry name" value="DNase I-like"/>
    <property type="match status" value="1"/>
</dbReference>
<dbReference type="Pfam" id="PF03372">
    <property type="entry name" value="Exo_endo_phos"/>
    <property type="match status" value="1"/>
</dbReference>
<dbReference type="GO" id="GO:0004519">
    <property type="term" value="F:endonuclease activity"/>
    <property type="evidence" value="ECO:0007669"/>
    <property type="project" value="UniProtKB-KW"/>
</dbReference>
<dbReference type="Proteomes" id="UP000515369">
    <property type="component" value="Chromosome"/>
</dbReference>
<gene>
    <name evidence="3" type="ORF">H3H32_18865</name>
</gene>
<dbReference type="KEGG" id="sfol:H3H32_18865"/>
<organism evidence="3 4">
    <name type="scientific">Spirosoma foliorum</name>
    <dbReference type="NCBI Taxonomy" id="2710596"/>
    <lineage>
        <taxon>Bacteria</taxon>
        <taxon>Pseudomonadati</taxon>
        <taxon>Bacteroidota</taxon>
        <taxon>Cytophagia</taxon>
        <taxon>Cytophagales</taxon>
        <taxon>Cytophagaceae</taxon>
        <taxon>Spirosoma</taxon>
    </lineage>
</organism>
<feature type="transmembrane region" description="Helical" evidence="1">
    <location>
        <begin position="12"/>
        <end position="38"/>
    </location>
</feature>
<keyword evidence="3" id="KW-0378">Hydrolase</keyword>
<feature type="transmembrane region" description="Helical" evidence="1">
    <location>
        <begin position="44"/>
        <end position="69"/>
    </location>
</feature>
<keyword evidence="4" id="KW-1185">Reference proteome</keyword>
<protein>
    <submittedName>
        <fullName evidence="3">Endonuclease/exonuclease/phosphatase family protein</fullName>
    </submittedName>
</protein>
<dbReference type="Gene3D" id="3.60.10.10">
    <property type="entry name" value="Endonuclease/exonuclease/phosphatase"/>
    <property type="match status" value="1"/>
</dbReference>
<evidence type="ECO:0000313" key="3">
    <source>
        <dbReference type="EMBL" id="QMW00098.1"/>
    </source>
</evidence>
<dbReference type="InterPro" id="IPR036691">
    <property type="entry name" value="Endo/exonu/phosph_ase_sf"/>
</dbReference>
<name>A0A7G5GMK6_9BACT</name>
<keyword evidence="3" id="KW-0255">Endonuclease</keyword>
<keyword evidence="1" id="KW-0812">Transmembrane</keyword>